<gene>
    <name evidence="1" type="ORF">UT75_C0002G0055</name>
</gene>
<accession>A0A0G0QLK5</accession>
<evidence type="ECO:0000313" key="1">
    <source>
        <dbReference type="EMBL" id="KKR41018.1"/>
    </source>
</evidence>
<dbReference type="Proteomes" id="UP000034072">
    <property type="component" value="Unassembled WGS sequence"/>
</dbReference>
<evidence type="ECO:0000313" key="2">
    <source>
        <dbReference type="Proteomes" id="UP000034072"/>
    </source>
</evidence>
<organism evidence="1 2">
    <name type="scientific">Candidatus Yanofskybacteria bacterium GW2011_GWE2_40_11</name>
    <dbReference type="NCBI Taxonomy" id="1619033"/>
    <lineage>
        <taxon>Bacteria</taxon>
        <taxon>Candidatus Yanofskyibacteriota</taxon>
    </lineage>
</organism>
<name>A0A0G0QLK5_9BACT</name>
<dbReference type="EMBL" id="LBXZ01000002">
    <property type="protein sequence ID" value="KKR41018.1"/>
    <property type="molecule type" value="Genomic_DNA"/>
</dbReference>
<comment type="caution">
    <text evidence="1">The sequence shown here is derived from an EMBL/GenBank/DDBJ whole genome shotgun (WGS) entry which is preliminary data.</text>
</comment>
<protein>
    <submittedName>
        <fullName evidence="1">Uncharacterized protein</fullName>
    </submittedName>
</protein>
<sequence length="124" mass="13835">MATMVLLDNNGEKVRMLSWENQFMEVTATDRLKNAVLTHGKARVLVNVVMQTLVVRIESPNVRDLVEAIDLMVQYVGGEVATFSPSAANNSFVGGIKNDLVFLRNMAVRAIRSLRQRTGFKIAR</sequence>
<reference evidence="1 2" key="1">
    <citation type="journal article" date="2015" name="Nature">
        <title>rRNA introns, odd ribosomes, and small enigmatic genomes across a large radiation of phyla.</title>
        <authorList>
            <person name="Brown C.T."/>
            <person name="Hug L.A."/>
            <person name="Thomas B.C."/>
            <person name="Sharon I."/>
            <person name="Castelle C.J."/>
            <person name="Singh A."/>
            <person name="Wilkins M.J."/>
            <person name="Williams K.H."/>
            <person name="Banfield J.F."/>
        </authorList>
    </citation>
    <scope>NUCLEOTIDE SEQUENCE [LARGE SCALE GENOMIC DNA]</scope>
</reference>
<dbReference type="AlphaFoldDB" id="A0A0G0QLK5"/>
<proteinExistence type="predicted"/>